<evidence type="ECO:0000313" key="20">
    <source>
        <dbReference type="Proteomes" id="UP000551758"/>
    </source>
</evidence>
<dbReference type="InterPro" id="IPR036860">
    <property type="entry name" value="SH2_dom_sf"/>
</dbReference>
<dbReference type="Proteomes" id="UP000551758">
    <property type="component" value="Unassembled WGS sequence"/>
</dbReference>
<evidence type="ECO:0000256" key="7">
    <source>
        <dbReference type="ARBA" id="ARBA00022927"/>
    </source>
</evidence>
<dbReference type="PRINTS" id="PR00401">
    <property type="entry name" value="SH2DOMAIN"/>
</dbReference>
<keyword evidence="2 13" id="KW-0728">SH3 domain</keyword>
<dbReference type="SUPFAM" id="SSF50044">
    <property type="entry name" value="SH3-domain"/>
    <property type="match status" value="1"/>
</dbReference>
<dbReference type="SUPFAM" id="SSF55550">
    <property type="entry name" value="SH2 domain"/>
    <property type="match status" value="2"/>
</dbReference>
<dbReference type="Pfam" id="PF00620">
    <property type="entry name" value="RhoGAP"/>
    <property type="match status" value="1"/>
</dbReference>
<evidence type="ECO:0000256" key="15">
    <source>
        <dbReference type="SAM" id="MobiDB-lite"/>
    </source>
</evidence>
<dbReference type="Gene3D" id="1.10.555.10">
    <property type="entry name" value="Rho GTPase activation protein"/>
    <property type="match status" value="1"/>
</dbReference>
<evidence type="ECO:0000256" key="12">
    <source>
        <dbReference type="PROSITE-ProRule" id="PRU00191"/>
    </source>
</evidence>
<feature type="domain" description="Rho-GAP" evidence="18">
    <location>
        <begin position="109"/>
        <end position="292"/>
    </location>
</feature>
<dbReference type="InterPro" id="IPR036028">
    <property type="entry name" value="SH3-like_dom_sf"/>
</dbReference>
<sequence length="701" mass="78393">MAGAEGFQYRALYRFRRERPEDLELLPGDVLVVSRAALQALGVAEGSERCPQSVGWMPGLNERTRQRGDFPGTYVEFLGPVALARPGPRPRGPRPLPARPRDWPPEPGLTLPDLPEQFSPPDAAPPILVKLVEAIEQTGLDGESLYRPEPPAPRADWSLSDVEQWDAAALSDGVKGFLLALPAPLVTPEAAAEAHRALREAAGPVGPALEPPTLPLHRALTLRFLLQHLGRLARRAPDPGPAVRALGAAFGPLLLRAPPPSPPGGAPDGTEAGPDFPGLLVEKLLQEHLEEQEVAPPALPPKPPKAKPAPTGLANGGSPPSLQDAEWYWGDISREEVNEKLRDTPDGTFLVRDASSKIQGEYTLTLRKGGNNKLIKVFHRDGRYGFSEPLTFCSVVDLITHYRHESLAQYNAKLDTRLLYPVSKYQQDQVVKEDSVEAVGAQLRVYHQQYQDKSREYDQLYEEYTRTSQELQMKRTAIEAFNETIKIFEEQGQTQEKCSKEYLERFRREGNEKEMQRILLNSERLKSRIAEIHESRTKLEQELRAQAADNREIDKRMNSLKPDLMQLRKIRDQYLVQYALMDDEDDLPHHEERTWYVGKINRTQAEEMLSGKRDGTFLIRESSQRGCYACSVVVDGDTKHCVIYRTATGFGFAEPYNLYGSLRELVLHYQHTSLLQHNDALAVTLAHPVRAPAPAPAPAGR</sequence>
<dbReference type="FunFam" id="2.30.30.40:FF:000075">
    <property type="entry name" value="phosphatidylinositol 3-kinase regulatory subunit alpha"/>
    <property type="match status" value="1"/>
</dbReference>
<keyword evidence="8 12" id="KW-0727">SH2 domain</keyword>
<dbReference type="GO" id="GO:0015031">
    <property type="term" value="P:protein transport"/>
    <property type="evidence" value="ECO:0007669"/>
    <property type="project" value="UniProtKB-KW"/>
</dbReference>
<dbReference type="SUPFAM" id="SSF48350">
    <property type="entry name" value="GTPase activation domain, GAP"/>
    <property type="match status" value="1"/>
</dbReference>
<feature type="compositionally biased region" description="Pro residues" evidence="15">
    <location>
        <begin position="87"/>
        <end position="98"/>
    </location>
</feature>
<evidence type="ECO:0000256" key="14">
    <source>
        <dbReference type="SAM" id="Coils"/>
    </source>
</evidence>
<comment type="caution">
    <text evidence="19">The sequence shown here is derived from an EMBL/GenBank/DDBJ whole genome shotgun (WGS) entry which is preliminary data.</text>
</comment>
<feature type="domain" description="SH2" evidence="16">
    <location>
        <begin position="327"/>
        <end position="422"/>
    </location>
</feature>
<evidence type="ECO:0000256" key="1">
    <source>
        <dbReference type="ARBA" id="ARBA00009442"/>
    </source>
</evidence>
<dbReference type="GO" id="GO:0046935">
    <property type="term" value="F:1-phosphatidylinositol-3-kinase regulator activity"/>
    <property type="evidence" value="ECO:0007669"/>
    <property type="project" value="TreeGrafter"/>
</dbReference>
<keyword evidence="20" id="KW-1185">Reference proteome</keyword>
<dbReference type="CDD" id="cd09930">
    <property type="entry name" value="SH2_cSH2_p85_like"/>
    <property type="match status" value="1"/>
</dbReference>
<dbReference type="SMART" id="SM00324">
    <property type="entry name" value="RhoGAP"/>
    <property type="match status" value="1"/>
</dbReference>
<dbReference type="FunFam" id="1.10.555.10:FF:000037">
    <property type="entry name" value="Phosphatidylinositol 3-kinase regulatory subunit beta"/>
    <property type="match status" value="1"/>
</dbReference>
<dbReference type="Gene3D" id="2.30.30.40">
    <property type="entry name" value="SH3 Domains"/>
    <property type="match status" value="1"/>
</dbReference>
<gene>
    <name evidence="19" type="ORF">HPG69_017467</name>
</gene>
<feature type="domain" description="SH2" evidence="16">
    <location>
        <begin position="595"/>
        <end position="689"/>
    </location>
</feature>
<name>A0A7J7EDC7_DICBM</name>
<evidence type="ECO:0000259" key="17">
    <source>
        <dbReference type="PROSITE" id="PS50002"/>
    </source>
</evidence>
<dbReference type="EMBL" id="JACDTQ010003584">
    <property type="protein sequence ID" value="KAF5913691.1"/>
    <property type="molecule type" value="Genomic_DNA"/>
</dbReference>
<accession>A0A7J7EDC7</accession>
<dbReference type="PANTHER" id="PTHR10155">
    <property type="entry name" value="PHOSPHATIDYLINOSITOL 3-KINASE REGULATORY SUBUNIT"/>
    <property type="match status" value="1"/>
</dbReference>
<evidence type="ECO:0000256" key="9">
    <source>
        <dbReference type="ARBA" id="ARBA00023016"/>
    </source>
</evidence>
<reference evidence="19 20" key="1">
    <citation type="journal article" date="2020" name="Mol. Biol. Evol.">
        <title>Interspecific Gene Flow and the Evolution of Specialization in Black and White Rhinoceros.</title>
        <authorList>
            <person name="Moodley Y."/>
            <person name="Westbury M.V."/>
            <person name="Russo I.M."/>
            <person name="Gopalakrishnan S."/>
            <person name="Rakotoarivelo A."/>
            <person name="Olsen R.A."/>
            <person name="Prost S."/>
            <person name="Tunstall T."/>
            <person name="Ryder O.A."/>
            <person name="Dalen L."/>
            <person name="Bruford M.W."/>
        </authorList>
    </citation>
    <scope>NUCLEOTIDE SEQUENCE [LARGE SCALE GENOMIC DNA]</scope>
    <source>
        <strain evidence="19">SBR-YM</strain>
        <tissue evidence="19">Skin</tissue>
    </source>
</reference>
<evidence type="ECO:0000259" key="18">
    <source>
        <dbReference type="PROSITE" id="PS50238"/>
    </source>
</evidence>
<dbReference type="GO" id="GO:0008286">
    <property type="term" value="P:insulin receptor signaling pathway"/>
    <property type="evidence" value="ECO:0007669"/>
    <property type="project" value="TreeGrafter"/>
</dbReference>
<dbReference type="PROSITE" id="PS50238">
    <property type="entry name" value="RHOGAP"/>
    <property type="match status" value="1"/>
</dbReference>
<keyword evidence="6" id="KW-0832">Ubl conjugation</keyword>
<dbReference type="AlphaFoldDB" id="A0A7J7EDC7"/>
<dbReference type="PROSITE" id="PS50002">
    <property type="entry name" value="SH3"/>
    <property type="match status" value="1"/>
</dbReference>
<keyword evidence="9" id="KW-0346">Stress response</keyword>
<dbReference type="PROSITE" id="PS50001">
    <property type="entry name" value="SH2"/>
    <property type="match status" value="2"/>
</dbReference>
<dbReference type="InterPro" id="IPR035586">
    <property type="entry name" value="PI3K_p85beta_SH3"/>
</dbReference>
<dbReference type="InterPro" id="IPR000980">
    <property type="entry name" value="SH2"/>
</dbReference>
<feature type="coiled-coil region" evidence="14">
    <location>
        <begin position="443"/>
        <end position="470"/>
    </location>
</feature>
<feature type="region of interest" description="Disordered" evidence="15">
    <location>
        <begin position="292"/>
        <end position="319"/>
    </location>
</feature>
<dbReference type="FunFam" id="3.30.505.10:FF:000014">
    <property type="entry name" value="Phosphatidylinositol 3-kinase regulatory subunit alpha"/>
    <property type="match status" value="1"/>
</dbReference>
<comment type="similarity">
    <text evidence="1">Belongs to the PI3K p85 subunit family.</text>
</comment>
<evidence type="ECO:0000313" key="19">
    <source>
        <dbReference type="EMBL" id="KAF5913691.1"/>
    </source>
</evidence>
<dbReference type="InterPro" id="IPR008936">
    <property type="entry name" value="Rho_GTPase_activation_prot"/>
</dbReference>
<dbReference type="SMART" id="SM00326">
    <property type="entry name" value="SH3"/>
    <property type="match status" value="1"/>
</dbReference>
<feature type="region of interest" description="Disordered" evidence="15">
    <location>
        <begin position="82"/>
        <end position="110"/>
    </location>
</feature>
<keyword evidence="14" id="KW-0175">Coiled coil</keyword>
<feature type="coiled-coil region" evidence="14">
    <location>
        <begin position="522"/>
        <end position="556"/>
    </location>
</feature>
<organism evidence="19 20">
    <name type="scientific">Diceros bicornis minor</name>
    <name type="common">South-central black rhinoceros</name>
    <dbReference type="NCBI Taxonomy" id="77932"/>
    <lineage>
        <taxon>Eukaryota</taxon>
        <taxon>Metazoa</taxon>
        <taxon>Chordata</taxon>
        <taxon>Craniata</taxon>
        <taxon>Vertebrata</taxon>
        <taxon>Euteleostomi</taxon>
        <taxon>Mammalia</taxon>
        <taxon>Eutheria</taxon>
        <taxon>Laurasiatheria</taxon>
        <taxon>Perissodactyla</taxon>
        <taxon>Rhinocerotidae</taxon>
        <taxon>Diceros</taxon>
    </lineage>
</organism>
<evidence type="ECO:0000256" key="2">
    <source>
        <dbReference type="ARBA" id="ARBA00022443"/>
    </source>
</evidence>
<dbReference type="Pfam" id="PF16454">
    <property type="entry name" value="PI3K_P85_iSH2"/>
    <property type="match status" value="1"/>
</dbReference>
<dbReference type="FunFam" id="1.10.287.1490:FF:000001">
    <property type="entry name" value="Putative phosphatidylinositol 3-kinase regulatory subunit alpha"/>
    <property type="match status" value="1"/>
</dbReference>
<dbReference type="InterPro" id="IPR001452">
    <property type="entry name" value="SH3_domain"/>
</dbReference>
<evidence type="ECO:0000256" key="4">
    <source>
        <dbReference type="ARBA" id="ARBA00022553"/>
    </source>
</evidence>
<dbReference type="InterPro" id="IPR035020">
    <property type="entry name" value="PI3kinase_P85_cSH2"/>
</dbReference>
<dbReference type="PANTHER" id="PTHR10155:SF1">
    <property type="entry name" value="PHOSPHATIDYLINOSITOL 3-KINASE REGULATORY SUBUNIT BETA"/>
    <property type="match status" value="1"/>
</dbReference>
<dbReference type="CDD" id="cd11909">
    <property type="entry name" value="SH3_PI3K_p85beta"/>
    <property type="match status" value="1"/>
</dbReference>
<dbReference type="Pfam" id="PF00017">
    <property type="entry name" value="SH2"/>
    <property type="match status" value="2"/>
</dbReference>
<dbReference type="CDD" id="cd12926">
    <property type="entry name" value="iSH2_PIK3R2"/>
    <property type="match status" value="1"/>
</dbReference>
<dbReference type="InterPro" id="IPR032498">
    <property type="entry name" value="PI3K_P85_iSH2"/>
</dbReference>
<keyword evidence="4" id="KW-0597">Phosphoprotein</keyword>
<proteinExistence type="inferred from homology"/>
<dbReference type="FunFam" id="3.30.505.10:FF:000006">
    <property type="entry name" value="Phosphatidylinositol 3-kinase regulatory subunit alpha"/>
    <property type="match status" value="1"/>
</dbReference>
<feature type="domain" description="SH3" evidence="17">
    <location>
        <begin position="4"/>
        <end position="80"/>
    </location>
</feature>
<evidence type="ECO:0000256" key="6">
    <source>
        <dbReference type="ARBA" id="ARBA00022843"/>
    </source>
</evidence>
<dbReference type="InterPro" id="IPR000198">
    <property type="entry name" value="RhoGAP_dom"/>
</dbReference>
<dbReference type="CDD" id="cd09942">
    <property type="entry name" value="SH2_nSH2_p85_like"/>
    <property type="match status" value="1"/>
</dbReference>
<evidence type="ECO:0000256" key="8">
    <source>
        <dbReference type="ARBA" id="ARBA00022999"/>
    </source>
</evidence>
<protein>
    <recommendedName>
        <fullName evidence="10">Phosphatidylinositol 3-kinase regulatory subunit beta</fullName>
    </recommendedName>
    <alternativeName>
        <fullName evidence="11">Phosphatidylinositol 3-kinase 85 kDa regulatory subunit beta</fullName>
    </alternativeName>
</protein>
<dbReference type="GO" id="GO:0005829">
    <property type="term" value="C:cytosol"/>
    <property type="evidence" value="ECO:0007669"/>
    <property type="project" value="UniProtKB-ARBA"/>
</dbReference>
<keyword evidence="7" id="KW-0653">Protein transport</keyword>
<keyword evidence="5" id="KW-0677">Repeat</keyword>
<dbReference type="Gene3D" id="1.10.287.1490">
    <property type="match status" value="1"/>
</dbReference>
<evidence type="ECO:0000256" key="10">
    <source>
        <dbReference type="ARBA" id="ARBA00067546"/>
    </source>
</evidence>
<dbReference type="InterPro" id="IPR035022">
    <property type="entry name" value="PI3kinase_P85_nSH2"/>
</dbReference>
<feature type="compositionally biased region" description="Pro residues" evidence="15">
    <location>
        <begin position="297"/>
        <end position="307"/>
    </location>
</feature>
<dbReference type="SMART" id="SM00252">
    <property type="entry name" value="SH2"/>
    <property type="match status" value="2"/>
</dbReference>
<evidence type="ECO:0000256" key="11">
    <source>
        <dbReference type="ARBA" id="ARBA00080391"/>
    </source>
</evidence>
<evidence type="ECO:0000256" key="3">
    <source>
        <dbReference type="ARBA" id="ARBA00022448"/>
    </source>
</evidence>
<evidence type="ECO:0000256" key="13">
    <source>
        <dbReference type="PROSITE-ProRule" id="PRU00192"/>
    </source>
</evidence>
<evidence type="ECO:0000256" key="5">
    <source>
        <dbReference type="ARBA" id="ARBA00022737"/>
    </source>
</evidence>
<evidence type="ECO:0000259" key="16">
    <source>
        <dbReference type="PROSITE" id="PS50001"/>
    </source>
</evidence>
<keyword evidence="3" id="KW-0813">Transport</keyword>
<feature type="region of interest" description="Disordered" evidence="15">
    <location>
        <begin position="255"/>
        <end position="276"/>
    </location>
</feature>
<dbReference type="PRINTS" id="PR00678">
    <property type="entry name" value="PI3KINASEP85"/>
</dbReference>
<dbReference type="GO" id="GO:0005942">
    <property type="term" value="C:phosphatidylinositol 3-kinase complex"/>
    <property type="evidence" value="ECO:0007669"/>
    <property type="project" value="TreeGrafter"/>
</dbReference>
<dbReference type="Gene3D" id="3.30.505.10">
    <property type="entry name" value="SH2 domain"/>
    <property type="match status" value="2"/>
</dbReference>
<dbReference type="GO" id="GO:0046854">
    <property type="term" value="P:phosphatidylinositol phosphate biosynthetic process"/>
    <property type="evidence" value="ECO:0007669"/>
    <property type="project" value="TreeGrafter"/>
</dbReference>